<dbReference type="AlphaFoldDB" id="A0A507BWV3"/>
<comment type="caution">
    <text evidence="7">The sequence shown here is derived from an EMBL/GenBank/DDBJ whole genome shotgun (WGS) entry which is preliminary data.</text>
</comment>
<dbReference type="Pfam" id="PF12848">
    <property type="entry name" value="ABC_tran_Xtn"/>
    <property type="match status" value="1"/>
</dbReference>
<feature type="compositionally biased region" description="Basic residues" evidence="5">
    <location>
        <begin position="1"/>
        <end position="12"/>
    </location>
</feature>
<dbReference type="Proteomes" id="UP000319731">
    <property type="component" value="Unassembled WGS sequence"/>
</dbReference>
<dbReference type="PANTHER" id="PTHR19211:SF15">
    <property type="entry name" value="ATP-BINDING CASSETTE SUB-FAMILY F MEMBER 2"/>
    <property type="match status" value="1"/>
</dbReference>
<keyword evidence="3" id="KW-0067">ATP-binding</keyword>
<evidence type="ECO:0000256" key="3">
    <source>
        <dbReference type="ARBA" id="ARBA00022840"/>
    </source>
</evidence>
<evidence type="ECO:0000313" key="8">
    <source>
        <dbReference type="Proteomes" id="UP000319731"/>
    </source>
</evidence>
<keyword evidence="8" id="KW-1185">Reference proteome</keyword>
<dbReference type="FunFam" id="3.40.50.300:FF:000011">
    <property type="entry name" value="Putative ABC transporter ATP-binding component"/>
    <property type="match status" value="1"/>
</dbReference>
<gene>
    <name evidence="7" type="ORF">SmJEL517_g05113</name>
</gene>
<dbReference type="InterPro" id="IPR032781">
    <property type="entry name" value="ABC_tran_Xtn"/>
</dbReference>
<dbReference type="InterPro" id="IPR050611">
    <property type="entry name" value="ABCF"/>
</dbReference>
<dbReference type="GO" id="GO:0005524">
    <property type="term" value="F:ATP binding"/>
    <property type="evidence" value="ECO:0007669"/>
    <property type="project" value="UniProtKB-KW"/>
</dbReference>
<dbReference type="GeneID" id="42006338"/>
<evidence type="ECO:0000256" key="4">
    <source>
        <dbReference type="SAM" id="Coils"/>
    </source>
</evidence>
<evidence type="ECO:0000313" key="7">
    <source>
        <dbReference type="EMBL" id="TPX31581.1"/>
    </source>
</evidence>
<accession>A0A507BWV3</accession>
<evidence type="ECO:0000256" key="1">
    <source>
        <dbReference type="ARBA" id="ARBA00022737"/>
    </source>
</evidence>
<dbReference type="SUPFAM" id="SSF52540">
    <property type="entry name" value="P-loop containing nucleoside triphosphate hydrolases"/>
    <property type="match status" value="2"/>
</dbReference>
<evidence type="ECO:0000259" key="6">
    <source>
        <dbReference type="PROSITE" id="PS50893"/>
    </source>
</evidence>
<dbReference type="PANTHER" id="PTHR19211">
    <property type="entry name" value="ATP-BINDING TRANSPORT PROTEIN-RELATED"/>
    <property type="match status" value="1"/>
</dbReference>
<dbReference type="GO" id="GO:0016887">
    <property type="term" value="F:ATP hydrolysis activity"/>
    <property type="evidence" value="ECO:0007669"/>
    <property type="project" value="InterPro"/>
</dbReference>
<feature type="compositionally biased region" description="Basic and acidic residues" evidence="5">
    <location>
        <begin position="13"/>
        <end position="23"/>
    </location>
</feature>
<dbReference type="STRING" id="1806994.A0A507BWV3"/>
<reference evidence="7 8" key="1">
    <citation type="journal article" date="2019" name="Sci. Rep.">
        <title>Comparative genomics of chytrid fungi reveal insights into the obligate biotrophic and pathogenic lifestyle of Synchytrium endobioticum.</title>
        <authorList>
            <person name="van de Vossenberg B.T.L.H."/>
            <person name="Warris S."/>
            <person name="Nguyen H.D.T."/>
            <person name="van Gent-Pelzer M.P.E."/>
            <person name="Joly D.L."/>
            <person name="van de Geest H.C."/>
            <person name="Bonants P.J.M."/>
            <person name="Smith D.S."/>
            <person name="Levesque C.A."/>
            <person name="van der Lee T.A.J."/>
        </authorList>
    </citation>
    <scope>NUCLEOTIDE SEQUENCE [LARGE SCALE GENOMIC DNA]</scope>
    <source>
        <strain evidence="7 8">JEL517</strain>
    </source>
</reference>
<dbReference type="InterPro" id="IPR003593">
    <property type="entry name" value="AAA+_ATPase"/>
</dbReference>
<dbReference type="PROSITE" id="PS00211">
    <property type="entry name" value="ABC_TRANSPORTER_1"/>
    <property type="match status" value="1"/>
</dbReference>
<protein>
    <recommendedName>
        <fullName evidence="6">ABC transporter domain-containing protein</fullName>
    </recommendedName>
</protein>
<dbReference type="EMBL" id="QEAO01000042">
    <property type="protein sequence ID" value="TPX31581.1"/>
    <property type="molecule type" value="Genomic_DNA"/>
</dbReference>
<keyword evidence="1" id="KW-0677">Repeat</keyword>
<dbReference type="Gene3D" id="3.40.50.300">
    <property type="entry name" value="P-loop containing nucleotide triphosphate hydrolases"/>
    <property type="match status" value="2"/>
</dbReference>
<dbReference type="InterPro" id="IPR003439">
    <property type="entry name" value="ABC_transporter-like_ATP-bd"/>
</dbReference>
<dbReference type="RefSeq" id="XP_031022975.1">
    <property type="nucleotide sequence ID" value="XM_031171041.1"/>
</dbReference>
<feature type="domain" description="ABC transporter" evidence="6">
    <location>
        <begin position="383"/>
        <end position="602"/>
    </location>
</feature>
<keyword evidence="4" id="KW-0175">Coiled coil</keyword>
<organism evidence="7 8">
    <name type="scientific">Synchytrium microbalum</name>
    <dbReference type="NCBI Taxonomy" id="1806994"/>
    <lineage>
        <taxon>Eukaryota</taxon>
        <taxon>Fungi</taxon>
        <taxon>Fungi incertae sedis</taxon>
        <taxon>Chytridiomycota</taxon>
        <taxon>Chytridiomycota incertae sedis</taxon>
        <taxon>Chytridiomycetes</taxon>
        <taxon>Synchytriales</taxon>
        <taxon>Synchytriaceae</taxon>
        <taxon>Synchytrium</taxon>
    </lineage>
</organism>
<feature type="region of interest" description="Disordered" evidence="5">
    <location>
        <begin position="1"/>
        <end position="28"/>
    </location>
</feature>
<dbReference type="InterPro" id="IPR017871">
    <property type="entry name" value="ABC_transporter-like_CS"/>
</dbReference>
<dbReference type="SMART" id="SM00382">
    <property type="entry name" value="AAA"/>
    <property type="match status" value="2"/>
</dbReference>
<feature type="coiled-coil region" evidence="4">
    <location>
        <begin position="141"/>
        <end position="168"/>
    </location>
</feature>
<proteinExistence type="predicted"/>
<dbReference type="InterPro" id="IPR027417">
    <property type="entry name" value="P-loop_NTPase"/>
</dbReference>
<feature type="domain" description="ABC transporter" evidence="6">
    <location>
        <begin position="71"/>
        <end position="320"/>
    </location>
</feature>
<dbReference type="Pfam" id="PF00005">
    <property type="entry name" value="ABC_tran"/>
    <property type="match status" value="2"/>
</dbReference>
<dbReference type="PROSITE" id="PS50893">
    <property type="entry name" value="ABC_TRANSPORTER_2"/>
    <property type="match status" value="2"/>
</dbReference>
<sequence>MPPKNKNNKKGGKAADKVKDEAKAGSVASEDSGVVLLAEDMEAMSLSGKSPSDINRSVTGVLTSHRDSRDIKVELFSMSYFSQVLIQETTIELNFGRRYALIGANGSGKSTFLKALSSGEIPLPSHIDTYLLREEYPATDKSALEAVMDVCEQEVKRLEHEMETIMVEDPESPLLDDIYARLDTLDPATFETRAASILIGLGFTDKTMQKKTRDLSGGWRMRVSLARALFVRPTLLLLDQPTNHLDLGAVVWLENYLAQYDRILLMICHSQDFMNSVCTNIIHLTPQKKVFQYYAGNFDSMVKTKEELEVNQAKAFTKQQAEIDHMKKFISSVGTYANLVKQAKSRQKILDKMEAAGLVEEVEKENIWSFRFGSAGQLPPPVLSFTGVSFSYSGKKADNIYEDLEMGVDTESRIALVGPNGAGKSTLLKLMMGDLAPTAGSIGRHTRLKMCKYSQHSADQLDLTVSAIDYLRNKFQDQPQDISHWRQQVGRFGLTGKSQLCPIGQLSDGQKSRITFCELSLSNPNVILLDEPTNALDIETIDSLAEALNAFDGGVVLVSHDFRLISQVADQIWVCENKKITPWEGTISSYKKKLQGDVVGKK</sequence>
<dbReference type="OrthoDB" id="2110130at2759"/>
<evidence type="ECO:0000256" key="5">
    <source>
        <dbReference type="SAM" id="MobiDB-lite"/>
    </source>
</evidence>
<name>A0A507BWV3_9FUNG</name>
<keyword evidence="2" id="KW-0547">Nucleotide-binding</keyword>
<dbReference type="CDD" id="cd03221">
    <property type="entry name" value="ABCF_EF-3"/>
    <property type="match status" value="2"/>
</dbReference>
<dbReference type="FunFam" id="3.40.50.300:FF:000549">
    <property type="entry name" value="ABC transporter ATP-binding protein arb1"/>
    <property type="match status" value="1"/>
</dbReference>
<evidence type="ECO:0000256" key="2">
    <source>
        <dbReference type="ARBA" id="ARBA00022741"/>
    </source>
</evidence>